<keyword evidence="2" id="KW-1185">Reference proteome</keyword>
<dbReference type="AlphaFoldDB" id="A0A0T6B0R2"/>
<accession>A0A0T6B0R2</accession>
<organism evidence="1 2">
    <name type="scientific">Oryctes borbonicus</name>
    <dbReference type="NCBI Taxonomy" id="1629725"/>
    <lineage>
        <taxon>Eukaryota</taxon>
        <taxon>Metazoa</taxon>
        <taxon>Ecdysozoa</taxon>
        <taxon>Arthropoda</taxon>
        <taxon>Hexapoda</taxon>
        <taxon>Insecta</taxon>
        <taxon>Pterygota</taxon>
        <taxon>Neoptera</taxon>
        <taxon>Endopterygota</taxon>
        <taxon>Coleoptera</taxon>
        <taxon>Polyphaga</taxon>
        <taxon>Scarabaeiformia</taxon>
        <taxon>Scarabaeidae</taxon>
        <taxon>Dynastinae</taxon>
        <taxon>Oryctes</taxon>
    </lineage>
</organism>
<evidence type="ECO:0000313" key="2">
    <source>
        <dbReference type="Proteomes" id="UP000051574"/>
    </source>
</evidence>
<protein>
    <submittedName>
        <fullName evidence="1">Uncharacterized protein</fullName>
    </submittedName>
</protein>
<sequence length="938" mass="105165">NLVQDTLKCLGSTKKEIEIILSPSSDLDELQELGALDSVISQLAQILKVAESEKIQSRHDVQTAKAIKEPLVLIRESIQSLKPMVSDLSDENKLQASSITDLERSIGDICAVASDIEESVEIVDQPDITQEFAEKLMVLQKPLQKLSIAIGNFKTSLQQPEIKKIDSIPVLSALSAIKQSIELISVEKSEAQSLNVLCQNLRPLSSKIEEIQETMKLEELPRRDQATSTNFKQNLQDLDPVRNIMTNINYVSDRFGSDEIFNDMEIFSKVKESLQHLKIVLGSKEALHKLLEESQREMEETLPKTIDQNAANLVQDTLKCLGSMKKEIEIILSPSSDLDELQELGALDSVISQLAQILKVAESEKIQSRHDVQTAKAIKEPLVLIRESIQSLKPMVSDLSDENKLQASSITDLERSIGDICAVASDIEESVEIVDQPDITQEFAEKLMVLQKPLQKLSIAIGNFKTSLQQPEIKKIDSIPVLSALSAIKQSIELISVEKSEAQSLNVLCQNLRPLSSKIEEIQQTMKLEELPRRDQATSTNFKQNLQDLDQILNNIKSNVGGLKPFDKIMITLTLELQNPIQDFVSNFEEIQKVFDQENLDDISQEAADMFDEIAKVLRENIVVIEKCHKAAVGNQFTQNELAEIKKSLGNIQCALEKSTSVPLETYFMELMHSNLVTMKKSCTQILKQLEKSSLHLSTYETLVKVTGPLKKIVKQIPLLKEKLSKTPALSNFNNLAKIDLPIDEMKAQISSMIALPTFDVYKEINEDHILKIVSLKSTLGKLGRLVGIINNADPEKADQTKEILGLLQESRLEIEIIRSINIKLFENLQTPLETLSDILWSILKELEQKSLYQQLHSDIVPSINQLVETIDTIPVDSDYNIFENFTPTLENLKSQMLKFSEQEETIALKDFIQAVSNVSQPNKTLVGTLVQLKETAD</sequence>
<proteinExistence type="predicted"/>
<feature type="non-terminal residue" evidence="1">
    <location>
        <position position="938"/>
    </location>
</feature>
<evidence type="ECO:0000313" key="1">
    <source>
        <dbReference type="EMBL" id="KRT80709.1"/>
    </source>
</evidence>
<comment type="caution">
    <text evidence="1">The sequence shown here is derived from an EMBL/GenBank/DDBJ whole genome shotgun (WGS) entry which is preliminary data.</text>
</comment>
<name>A0A0T6B0R2_9SCAR</name>
<dbReference type="Proteomes" id="UP000051574">
    <property type="component" value="Unassembled WGS sequence"/>
</dbReference>
<gene>
    <name evidence="1" type="ORF">AMK59_5700</name>
</gene>
<feature type="non-terminal residue" evidence="1">
    <location>
        <position position="1"/>
    </location>
</feature>
<reference evidence="1 2" key="1">
    <citation type="submission" date="2015-09" db="EMBL/GenBank/DDBJ databases">
        <title>Draft genome of the scarab beetle Oryctes borbonicus.</title>
        <authorList>
            <person name="Meyer J.M."/>
            <person name="Markov G.V."/>
            <person name="Baskaran P."/>
            <person name="Herrmann M."/>
            <person name="Sommer R.J."/>
            <person name="Roedelsperger C."/>
        </authorList>
    </citation>
    <scope>NUCLEOTIDE SEQUENCE [LARGE SCALE GENOMIC DNA]</scope>
    <source>
        <strain evidence="1">OB123</strain>
        <tissue evidence="1">Whole animal</tissue>
    </source>
</reference>
<dbReference type="EMBL" id="LJIG01016402">
    <property type="protein sequence ID" value="KRT80709.1"/>
    <property type="molecule type" value="Genomic_DNA"/>
</dbReference>